<protein>
    <submittedName>
        <fullName evidence="1">Uncharacterized protein</fullName>
    </submittedName>
</protein>
<sequence>MSNTFKKGDKVVAAPGMARSTVSREYDVVEGRVYTVKSISDTTGNLRFEEKDTIRAGGAVPPAHRRGRFVLAPAAGSPSRAFEPGDKLRCIRGTGHTLIVGHAYSVESADGEFVHLEGAVGGWDVARFVLEQPAPPRDYRLMCKGVLPRSFETPEAAAEAAAEAARKMFNDGEDFSIVELTTVSKHTVRKVVEARV</sequence>
<accession>G2ZVX8</accession>
<gene>
    <name evidence="1" type="ORF">BDB_mp60425</name>
</gene>
<evidence type="ECO:0000313" key="1">
    <source>
        <dbReference type="EMBL" id="CCA83259.1"/>
    </source>
</evidence>
<dbReference type="EMBL" id="FR854082">
    <property type="protein sequence ID" value="CCA83259.1"/>
    <property type="molecule type" value="Genomic_DNA"/>
</dbReference>
<proteinExistence type="predicted"/>
<reference evidence="1" key="2">
    <citation type="submission" date="2011-04" db="EMBL/GenBank/DDBJ databases">
        <authorList>
            <person name="Genoscope - CEA"/>
        </authorList>
    </citation>
    <scope>NUCLEOTIDE SEQUENCE</scope>
    <source>
        <strain evidence="1">R229</strain>
    </source>
</reference>
<reference evidence="1" key="1">
    <citation type="journal article" date="2011" name="PLoS ONE">
        <title>Ralstonia syzygii, the Blood Disease Bacterium and some Asian R. solanacearum strains form a single genomic species despite divergent lifestyles.</title>
        <authorList>
            <person name="Remenant B."/>
            <person name="de Cambiaire J.C."/>
            <person name="Cellier G."/>
            <person name="Jacobs J.M."/>
            <person name="Mangenot S."/>
            <person name="Barbe V."/>
            <person name="Lajus A."/>
            <person name="Vallenet D."/>
            <person name="Medigue C."/>
            <person name="Fegan M."/>
            <person name="Allen C."/>
            <person name="Prior P."/>
        </authorList>
    </citation>
    <scope>NUCLEOTIDE SEQUENCE</scope>
    <source>
        <strain evidence="1">R229</strain>
    </source>
</reference>
<dbReference type="AlphaFoldDB" id="G2ZVX8"/>
<organism evidence="1">
    <name type="scientific">blood disease bacterium R229</name>
    <dbReference type="NCBI Taxonomy" id="741978"/>
    <lineage>
        <taxon>Bacteria</taxon>
        <taxon>Pseudomonadati</taxon>
        <taxon>Pseudomonadota</taxon>
        <taxon>Betaproteobacteria</taxon>
        <taxon>Burkholderiales</taxon>
        <taxon>Burkholderiaceae</taxon>
        <taxon>Ralstonia</taxon>
        <taxon>Ralstonia solanacearum species complex</taxon>
    </lineage>
</organism>
<name>G2ZVX8_9RALS</name>